<dbReference type="PRINTS" id="PR00368">
    <property type="entry name" value="FADPNR"/>
</dbReference>
<name>A0A2M6IU38_9BACT</name>
<keyword evidence="3 4" id="KW-0274">FAD</keyword>
<protein>
    <recommendedName>
        <fullName evidence="10">Pyridine nucleotide-disulfide oxidoreductase</fullName>
    </recommendedName>
</protein>
<feature type="binding site" evidence="4">
    <location>
        <position position="53"/>
    </location>
    <ligand>
        <name>FAD</name>
        <dbReference type="ChEBI" id="CHEBI:57692"/>
    </ligand>
</feature>
<dbReference type="InterPro" id="IPR023753">
    <property type="entry name" value="FAD/NAD-binding_dom"/>
</dbReference>
<dbReference type="EMBL" id="PCVM01000063">
    <property type="protein sequence ID" value="PIQ73392.1"/>
    <property type="molecule type" value="Genomic_DNA"/>
</dbReference>
<dbReference type="Pfam" id="PF07992">
    <property type="entry name" value="Pyr_redox_2"/>
    <property type="match status" value="1"/>
</dbReference>
<evidence type="ECO:0008006" key="10">
    <source>
        <dbReference type="Google" id="ProtNLM"/>
    </source>
</evidence>
<dbReference type="Pfam" id="PF02852">
    <property type="entry name" value="Pyr_redox_dim"/>
    <property type="match status" value="1"/>
</dbReference>
<reference evidence="8 9" key="1">
    <citation type="submission" date="2017-09" db="EMBL/GenBank/DDBJ databases">
        <title>Depth-based differentiation of microbial function through sediment-hosted aquifers and enrichment of novel symbionts in the deep terrestrial subsurface.</title>
        <authorList>
            <person name="Probst A.J."/>
            <person name="Ladd B."/>
            <person name="Jarett J.K."/>
            <person name="Geller-Mcgrath D.E."/>
            <person name="Sieber C.M."/>
            <person name="Emerson J.B."/>
            <person name="Anantharaman K."/>
            <person name="Thomas B.C."/>
            <person name="Malmstrom R."/>
            <person name="Stieglmeier M."/>
            <person name="Klingl A."/>
            <person name="Woyke T."/>
            <person name="Ryan C.M."/>
            <person name="Banfield J.F."/>
        </authorList>
    </citation>
    <scope>NUCLEOTIDE SEQUENCE [LARGE SCALE GENOMIC DNA]</scope>
    <source>
        <strain evidence="8">CG11_big_fil_rev_8_21_14_0_20_36_8</strain>
    </source>
</reference>
<dbReference type="AlphaFoldDB" id="A0A2M6IU38"/>
<feature type="binding site" evidence="4">
    <location>
        <position position="293"/>
    </location>
    <ligand>
        <name>FAD</name>
        <dbReference type="ChEBI" id="CHEBI:57692"/>
    </ligand>
</feature>
<feature type="domain" description="Pyridine nucleotide-disulphide oxidoreductase dimerisation" evidence="6">
    <location>
        <begin position="328"/>
        <end position="429"/>
    </location>
</feature>
<organism evidence="8 9">
    <name type="scientific">Candidatus Roizmanbacteria bacterium CG11_big_fil_rev_8_21_14_0_20_36_8</name>
    <dbReference type="NCBI Taxonomy" id="1974856"/>
    <lineage>
        <taxon>Bacteria</taxon>
        <taxon>Candidatus Roizmaniibacteriota</taxon>
    </lineage>
</organism>
<comment type="caution">
    <text evidence="8">The sequence shown here is derived from an EMBL/GenBank/DDBJ whole genome shotgun (WGS) entry which is preliminary data.</text>
</comment>
<comment type="similarity">
    <text evidence="1">Belongs to the class-I pyridine nucleotide-disulfide oxidoreductase family.</text>
</comment>
<dbReference type="Gene3D" id="3.30.390.30">
    <property type="match status" value="1"/>
</dbReference>
<evidence type="ECO:0000259" key="6">
    <source>
        <dbReference type="Pfam" id="PF02852"/>
    </source>
</evidence>
<proteinExistence type="inferred from homology"/>
<evidence type="ECO:0000313" key="9">
    <source>
        <dbReference type="Proteomes" id="UP000231056"/>
    </source>
</evidence>
<evidence type="ECO:0000313" key="8">
    <source>
        <dbReference type="EMBL" id="PIQ73392.1"/>
    </source>
</evidence>
<feature type="binding site" evidence="4">
    <location>
        <position position="254"/>
    </location>
    <ligand>
        <name>NAD(+)</name>
        <dbReference type="ChEBI" id="CHEBI:57540"/>
    </ligand>
</feature>
<evidence type="ECO:0000256" key="3">
    <source>
        <dbReference type="ARBA" id="ARBA00022827"/>
    </source>
</evidence>
<dbReference type="InterPro" id="IPR001100">
    <property type="entry name" value="Pyr_nuc-diS_OxRdtase"/>
</dbReference>
<dbReference type="PANTHER" id="PTHR43014:SF5">
    <property type="entry name" value="GLUTATHIONE REDUCTASE (NADPH)"/>
    <property type="match status" value="1"/>
</dbReference>
<dbReference type="InterPro" id="IPR016156">
    <property type="entry name" value="FAD/NAD-linked_Rdtase_dimer_sf"/>
</dbReference>
<feature type="binding site" evidence="4">
    <location>
        <begin position="136"/>
        <end position="138"/>
    </location>
    <ligand>
        <name>FAD</name>
        <dbReference type="ChEBI" id="CHEBI:57692"/>
    </ligand>
</feature>
<dbReference type="InterPro" id="IPR036188">
    <property type="entry name" value="FAD/NAD-bd_sf"/>
</dbReference>
<dbReference type="Gene3D" id="3.50.50.60">
    <property type="entry name" value="FAD/NAD(P)-binding domain"/>
    <property type="match status" value="2"/>
</dbReference>
<evidence type="ECO:0000256" key="4">
    <source>
        <dbReference type="PIRSR" id="PIRSR000350-3"/>
    </source>
</evidence>
<evidence type="ECO:0000256" key="1">
    <source>
        <dbReference type="ARBA" id="ARBA00007532"/>
    </source>
</evidence>
<dbReference type="PANTHER" id="PTHR43014">
    <property type="entry name" value="MERCURIC REDUCTASE"/>
    <property type="match status" value="1"/>
</dbReference>
<dbReference type="GO" id="GO:0016491">
    <property type="term" value="F:oxidoreductase activity"/>
    <property type="evidence" value="ECO:0007669"/>
    <property type="project" value="InterPro"/>
</dbReference>
<dbReference type="SUPFAM" id="SSF55424">
    <property type="entry name" value="FAD/NAD-linked reductases, dimerisation (C-terminal) domain"/>
    <property type="match status" value="1"/>
</dbReference>
<accession>A0A2M6IU38</accession>
<feature type="disulfide bond" description="Redox-active" evidence="5">
    <location>
        <begin position="44"/>
        <end position="49"/>
    </location>
</feature>
<evidence type="ECO:0000256" key="5">
    <source>
        <dbReference type="PIRSR" id="PIRSR000350-4"/>
    </source>
</evidence>
<dbReference type="GO" id="GO:0000166">
    <property type="term" value="F:nucleotide binding"/>
    <property type="evidence" value="ECO:0007669"/>
    <property type="project" value="UniProtKB-KW"/>
</dbReference>
<dbReference type="PIRSF" id="PIRSF000350">
    <property type="entry name" value="Mercury_reductase_MerA"/>
    <property type="match status" value="1"/>
</dbReference>
<comment type="cofactor">
    <cofactor evidence="4">
        <name>FAD</name>
        <dbReference type="ChEBI" id="CHEBI:57692"/>
    </cofactor>
    <text evidence="4">Binds 1 FAD per subunit.</text>
</comment>
<gene>
    <name evidence="8" type="ORF">COV58_02795</name>
</gene>
<feature type="binding site" evidence="4">
    <location>
        <begin position="173"/>
        <end position="180"/>
    </location>
    <ligand>
        <name>NAD(+)</name>
        <dbReference type="ChEBI" id="CHEBI:57540"/>
    </ligand>
</feature>
<feature type="domain" description="FAD/NAD(P)-binding" evidence="7">
    <location>
        <begin position="9"/>
        <end position="308"/>
    </location>
</feature>
<dbReference type="PRINTS" id="PR00411">
    <property type="entry name" value="PNDRDTASEI"/>
</dbReference>
<keyword evidence="2" id="KW-0285">Flavoprotein</keyword>
<dbReference type="InterPro" id="IPR004099">
    <property type="entry name" value="Pyr_nucl-diS_OxRdtase_dimer"/>
</dbReference>
<sequence>MSQQIIEHDYIVIGAGSGGLLVAVGLQKLEKDYAVISKNIGGDCTHFGCVPSKTLLHFAKVYRTSCDPEKKKRIKKTVLQNVRKNVQSFIDEENNLIPEDRYFQGFAHFQNENTLEISNGENKQQLKFSKKCIIATGSRPRLIKVEGIPQDKIITNEDFFYLSKLPKSITIIGGGPIGAEFATACASFDIETYLVSSSYLPKEPWEIGEMSKASLQALGVKYHKARPLRLEKKKLYLDNETTISETEFYLVAAGRVPNINLNLEKAQVNYDNTGISINKNLITTNSDIFAIGDCTQNPQFTHLAANQGKFVLKKIVIPFVQKRERALPRVTFTNPAISSVGELEEKPGIKLIELNLSNTDKARTRFDQNSYGIVAIDTLSGKIVGASLFGDFGEDLISVFTLIIDERIPVLKLTDFITPYPTYANIFHTLTVDYLSYLSNNWKRRPLSSVKQFLSYVIK</sequence>
<dbReference type="SUPFAM" id="SSF51905">
    <property type="entry name" value="FAD/NAD(P)-binding domain"/>
    <property type="match status" value="2"/>
</dbReference>
<keyword evidence="4" id="KW-0520">NAD</keyword>
<keyword evidence="4" id="KW-0547">Nucleotide-binding</keyword>
<dbReference type="Proteomes" id="UP000231056">
    <property type="component" value="Unassembled WGS sequence"/>
</dbReference>
<evidence type="ECO:0000256" key="2">
    <source>
        <dbReference type="ARBA" id="ARBA00022630"/>
    </source>
</evidence>
<evidence type="ECO:0000259" key="7">
    <source>
        <dbReference type="Pfam" id="PF07992"/>
    </source>
</evidence>